<protein>
    <recommendedName>
        <fullName evidence="3">RING-type E3 ubiquitin transferase</fullName>
        <ecNumber evidence="3">2.3.2.27</ecNumber>
    </recommendedName>
</protein>
<dbReference type="GO" id="GO:0061630">
    <property type="term" value="F:ubiquitin protein ligase activity"/>
    <property type="evidence" value="ECO:0007669"/>
    <property type="project" value="UniProtKB-EC"/>
</dbReference>
<feature type="compositionally biased region" description="Basic and acidic residues" evidence="8">
    <location>
        <begin position="323"/>
        <end position="355"/>
    </location>
</feature>
<dbReference type="OrthoDB" id="3838338at2759"/>
<dbReference type="PANTHER" id="PTHR22938:SF0">
    <property type="entry name" value="E3 UBIQUITIN-PROTEIN LIGASE ZNF598"/>
    <property type="match status" value="1"/>
</dbReference>
<dbReference type="EC" id="2.3.2.27" evidence="3"/>
<dbReference type="Pfam" id="PF25447">
    <property type="entry name" value="RING_ZNF598"/>
    <property type="match status" value="1"/>
</dbReference>
<feature type="domain" description="RING-type" evidence="9">
    <location>
        <begin position="8"/>
        <end position="48"/>
    </location>
</feature>
<dbReference type="GO" id="GO:0008270">
    <property type="term" value="F:zinc ion binding"/>
    <property type="evidence" value="ECO:0007669"/>
    <property type="project" value="UniProtKB-KW"/>
</dbReference>
<dbReference type="Pfam" id="PF23230">
    <property type="entry name" value="zf-C2H2_13"/>
    <property type="match status" value="1"/>
</dbReference>
<dbReference type="InterPro" id="IPR056437">
    <property type="entry name" value="Znf-C2H2_ZNF598/HEL2"/>
</dbReference>
<evidence type="ECO:0000259" key="9">
    <source>
        <dbReference type="PROSITE" id="PS50089"/>
    </source>
</evidence>
<evidence type="ECO:0000256" key="2">
    <source>
        <dbReference type="ARBA" id="ARBA00004906"/>
    </source>
</evidence>
<dbReference type="InterPro" id="IPR001841">
    <property type="entry name" value="Znf_RING"/>
</dbReference>
<organism evidence="10 11">
    <name type="scientific">Acanthosepion pharaonis</name>
    <name type="common">Pharaoh cuttlefish</name>
    <name type="synonym">Sepia pharaonis</name>
    <dbReference type="NCBI Taxonomy" id="158019"/>
    <lineage>
        <taxon>Eukaryota</taxon>
        <taxon>Metazoa</taxon>
        <taxon>Spiralia</taxon>
        <taxon>Lophotrochozoa</taxon>
        <taxon>Mollusca</taxon>
        <taxon>Cephalopoda</taxon>
        <taxon>Coleoidea</taxon>
        <taxon>Decapodiformes</taxon>
        <taxon>Sepiida</taxon>
        <taxon>Sepiina</taxon>
        <taxon>Sepiidae</taxon>
        <taxon>Acanthosepion</taxon>
    </lineage>
</organism>
<sequence length="591" mass="68325">MEAEDNVCVVCSDEMVILAIGVCDHPICYKCSTRLRVLCVEHYCPTCRTDLPQVVLVRKLQKFEDIKNKHQMPANAKYKMIFEDADVEAKFNNLIAHHCPFCNEGGQEGFYKFTLLRAHIRNEHKLFYCELCAKNLKIFSFERKLYSQFELGRHRNEGDPDDTSYRGHPMCKFCRQRYMDTDELYKHLRKDHLFCHFCDADGYADQYYDNYAVLKEHFRKKHFLCEEPECAQAQFTHAFRTEIDLKKHIAQEHGQTLTKAQARQARTIELEFPLAPRVRARDVSGGQMMYRNETSRGRMSKNQRGRLYFGERDADLKRAIHASLEDENQRQKQILESDGARGGRNEKQEKKDEKAPTSPKLNLTEDFPSLTPGTSEANTFQTQWTNRSNTNILINNGDFPTLSSLSIQPSVPNNTSSSTKKQGTKKSEVNLQKQNKPIISFEEDFPELAAPKRRPNSANVSIVVSNAWNKQSNQQQHTPSTKVQSQKKQQHPPLKQQVQKPQHQQLITNDIDKQQALLLAYRDSSLLQINITPKSAWRSVEKSLQSCPVCQQVLIRADYNAHRSLSHPNYDFSTDSWPSGKFQESTWIKAK</sequence>
<evidence type="ECO:0000256" key="3">
    <source>
        <dbReference type="ARBA" id="ARBA00012483"/>
    </source>
</evidence>
<dbReference type="EMBL" id="CAHIKZ030001044">
    <property type="protein sequence ID" value="CAE1250500.1"/>
    <property type="molecule type" value="Genomic_DNA"/>
</dbReference>
<dbReference type="AlphaFoldDB" id="A0A812BUD8"/>
<proteinExistence type="inferred from homology"/>
<evidence type="ECO:0000313" key="10">
    <source>
        <dbReference type="EMBL" id="CAE1250500.1"/>
    </source>
</evidence>
<feature type="region of interest" description="Disordered" evidence="8">
    <location>
        <begin position="469"/>
        <end position="504"/>
    </location>
</feature>
<evidence type="ECO:0000256" key="4">
    <source>
        <dbReference type="ARBA" id="ARBA00022771"/>
    </source>
</evidence>
<keyword evidence="4 7" id="KW-0863">Zinc-finger</keyword>
<evidence type="ECO:0000256" key="8">
    <source>
        <dbReference type="SAM" id="MobiDB-lite"/>
    </source>
</evidence>
<dbReference type="SUPFAM" id="SSF57850">
    <property type="entry name" value="RING/U-box"/>
    <property type="match status" value="1"/>
</dbReference>
<dbReference type="InterPro" id="IPR041888">
    <property type="entry name" value="RING-HC_ZNF598/HEL2"/>
</dbReference>
<feature type="region of interest" description="Disordered" evidence="8">
    <location>
        <begin position="283"/>
        <end position="308"/>
    </location>
</feature>
<feature type="region of interest" description="Disordered" evidence="8">
    <location>
        <begin position="404"/>
        <end position="438"/>
    </location>
</feature>
<dbReference type="PANTHER" id="PTHR22938">
    <property type="entry name" value="ZINC FINGER PROTEIN 598"/>
    <property type="match status" value="1"/>
</dbReference>
<dbReference type="InterPro" id="IPR013083">
    <property type="entry name" value="Znf_RING/FYVE/PHD"/>
</dbReference>
<dbReference type="InterPro" id="IPR044288">
    <property type="entry name" value="ZNF598/HEL2"/>
</dbReference>
<dbReference type="GO" id="GO:0043022">
    <property type="term" value="F:ribosome binding"/>
    <property type="evidence" value="ECO:0007669"/>
    <property type="project" value="TreeGrafter"/>
</dbReference>
<dbReference type="Proteomes" id="UP000597762">
    <property type="component" value="Unassembled WGS sequence"/>
</dbReference>
<evidence type="ECO:0000256" key="1">
    <source>
        <dbReference type="ARBA" id="ARBA00000900"/>
    </source>
</evidence>
<gene>
    <name evidence="10" type="ORF">SPHA_27141</name>
</gene>
<keyword evidence="11" id="KW-1185">Reference proteome</keyword>
<evidence type="ECO:0000313" key="11">
    <source>
        <dbReference type="Proteomes" id="UP000597762"/>
    </source>
</evidence>
<evidence type="ECO:0000256" key="7">
    <source>
        <dbReference type="PROSITE-ProRule" id="PRU00175"/>
    </source>
</evidence>
<keyword evidence="5" id="KW-0862">Zinc</keyword>
<comment type="pathway">
    <text evidence="2">Protein modification; protein ubiquitination.</text>
</comment>
<dbReference type="GO" id="GO:0072344">
    <property type="term" value="P:rescue of stalled ribosome"/>
    <property type="evidence" value="ECO:0007669"/>
    <property type="project" value="InterPro"/>
</dbReference>
<evidence type="ECO:0000256" key="5">
    <source>
        <dbReference type="ARBA" id="ARBA00022833"/>
    </source>
</evidence>
<keyword evidence="4 7" id="KW-0479">Metal-binding</keyword>
<comment type="similarity">
    <text evidence="6">Belongs to the ZNF598/HEL2 family.</text>
</comment>
<dbReference type="CDD" id="cd16615">
    <property type="entry name" value="RING-HC_ZNF598"/>
    <property type="match status" value="1"/>
</dbReference>
<comment type="caution">
    <text evidence="10">The sequence shown here is derived from an EMBL/GenBank/DDBJ whole genome shotgun (WGS) entry which is preliminary data.</text>
</comment>
<feature type="region of interest" description="Disordered" evidence="8">
    <location>
        <begin position="323"/>
        <end position="377"/>
    </location>
</feature>
<dbReference type="SMART" id="SM00355">
    <property type="entry name" value="ZnF_C2H2"/>
    <property type="match status" value="5"/>
</dbReference>
<keyword evidence="10" id="KW-0808">Transferase</keyword>
<feature type="compositionally biased region" description="Polar residues" evidence="8">
    <location>
        <begin position="404"/>
        <end position="414"/>
    </location>
</feature>
<dbReference type="PROSITE" id="PS00028">
    <property type="entry name" value="ZINC_FINGER_C2H2_1"/>
    <property type="match status" value="1"/>
</dbReference>
<dbReference type="GO" id="GO:0016567">
    <property type="term" value="P:protein ubiquitination"/>
    <property type="evidence" value="ECO:0007669"/>
    <property type="project" value="TreeGrafter"/>
</dbReference>
<accession>A0A812BUD8</accession>
<evidence type="ECO:0000256" key="6">
    <source>
        <dbReference type="ARBA" id="ARBA00035113"/>
    </source>
</evidence>
<keyword evidence="10" id="KW-0012">Acyltransferase</keyword>
<name>A0A812BUD8_ACAPH</name>
<feature type="compositionally biased region" description="Polar residues" evidence="8">
    <location>
        <begin position="469"/>
        <end position="483"/>
    </location>
</feature>
<reference evidence="10" key="1">
    <citation type="submission" date="2021-01" db="EMBL/GenBank/DDBJ databases">
        <authorList>
            <person name="Li R."/>
            <person name="Bekaert M."/>
        </authorList>
    </citation>
    <scope>NUCLEOTIDE SEQUENCE</scope>
    <source>
        <strain evidence="10">Farmed</strain>
    </source>
</reference>
<dbReference type="Gene3D" id="3.30.40.10">
    <property type="entry name" value="Zinc/RING finger domain, C3HC4 (zinc finger)"/>
    <property type="match status" value="1"/>
</dbReference>
<dbReference type="PROSITE" id="PS50089">
    <property type="entry name" value="ZF_RING_2"/>
    <property type="match status" value="1"/>
</dbReference>
<feature type="compositionally biased region" description="Low complexity" evidence="8">
    <location>
        <begin position="484"/>
        <end position="504"/>
    </location>
</feature>
<comment type="catalytic activity">
    <reaction evidence="1">
        <text>S-ubiquitinyl-[E2 ubiquitin-conjugating enzyme]-L-cysteine + [acceptor protein]-L-lysine = [E2 ubiquitin-conjugating enzyme]-L-cysteine + N(6)-ubiquitinyl-[acceptor protein]-L-lysine.</text>
        <dbReference type="EC" id="2.3.2.27"/>
    </reaction>
</comment>
<dbReference type="InterPro" id="IPR013087">
    <property type="entry name" value="Znf_C2H2_type"/>
</dbReference>